<dbReference type="Pfam" id="PF00005">
    <property type="entry name" value="ABC_tran"/>
    <property type="match status" value="1"/>
</dbReference>
<name>A0ABX9JPF3_9BACT</name>
<dbReference type="Gene3D" id="3.40.50.300">
    <property type="entry name" value="P-loop containing nucleotide triphosphate hydrolases"/>
    <property type="match status" value="1"/>
</dbReference>
<gene>
    <name evidence="5" type="ORF">ATI61_116134</name>
</gene>
<evidence type="ECO:0000256" key="2">
    <source>
        <dbReference type="ARBA" id="ARBA00022741"/>
    </source>
</evidence>
<evidence type="ECO:0000256" key="1">
    <source>
        <dbReference type="ARBA" id="ARBA00022448"/>
    </source>
</evidence>
<evidence type="ECO:0000256" key="3">
    <source>
        <dbReference type="ARBA" id="ARBA00022840"/>
    </source>
</evidence>
<reference evidence="5 6" key="1">
    <citation type="submission" date="2018-08" db="EMBL/GenBank/DDBJ databases">
        <title>Genomic Encyclopedia of Archaeal and Bacterial Type Strains, Phase II (KMG-II): from individual species to whole genera.</title>
        <authorList>
            <person name="Goeker M."/>
        </authorList>
    </citation>
    <scope>NUCLEOTIDE SEQUENCE [LARGE SCALE GENOMIC DNA]</scope>
    <source>
        <strain evidence="5 6">DSM 2261</strain>
    </source>
</reference>
<dbReference type="PANTHER" id="PTHR42939">
    <property type="entry name" value="ABC TRANSPORTER ATP-BINDING PROTEIN ALBC-RELATED"/>
    <property type="match status" value="1"/>
</dbReference>
<keyword evidence="2" id="KW-0547">Nucleotide-binding</keyword>
<keyword evidence="6" id="KW-1185">Reference proteome</keyword>
<proteinExistence type="predicted"/>
<dbReference type="SUPFAM" id="SSF52540">
    <property type="entry name" value="P-loop containing nucleoside triphosphate hydrolases"/>
    <property type="match status" value="1"/>
</dbReference>
<dbReference type="InterPro" id="IPR003439">
    <property type="entry name" value="ABC_transporter-like_ATP-bd"/>
</dbReference>
<keyword evidence="3 5" id="KW-0067">ATP-binding</keyword>
<dbReference type="PROSITE" id="PS50893">
    <property type="entry name" value="ABC_TRANSPORTER_2"/>
    <property type="match status" value="1"/>
</dbReference>
<dbReference type="InterPro" id="IPR027417">
    <property type="entry name" value="P-loop_NTPase"/>
</dbReference>
<organism evidence="5 6">
    <name type="scientific">Archangium gephyra</name>
    <dbReference type="NCBI Taxonomy" id="48"/>
    <lineage>
        <taxon>Bacteria</taxon>
        <taxon>Pseudomonadati</taxon>
        <taxon>Myxococcota</taxon>
        <taxon>Myxococcia</taxon>
        <taxon>Myxococcales</taxon>
        <taxon>Cystobacterineae</taxon>
        <taxon>Archangiaceae</taxon>
        <taxon>Archangium</taxon>
    </lineage>
</organism>
<evidence type="ECO:0000259" key="4">
    <source>
        <dbReference type="PROSITE" id="PS50893"/>
    </source>
</evidence>
<feature type="domain" description="ABC transporter" evidence="4">
    <location>
        <begin position="25"/>
        <end position="253"/>
    </location>
</feature>
<protein>
    <submittedName>
        <fullName evidence="5">ABC-2 type transport system ATP-binding protein</fullName>
    </submittedName>
</protein>
<dbReference type="Proteomes" id="UP000256345">
    <property type="component" value="Unassembled WGS sequence"/>
</dbReference>
<dbReference type="InterPro" id="IPR051782">
    <property type="entry name" value="ABC_Transporter_VariousFunc"/>
</dbReference>
<dbReference type="GO" id="GO:0005524">
    <property type="term" value="F:ATP binding"/>
    <property type="evidence" value="ECO:0007669"/>
    <property type="project" value="UniProtKB-KW"/>
</dbReference>
<evidence type="ECO:0000313" key="6">
    <source>
        <dbReference type="Proteomes" id="UP000256345"/>
    </source>
</evidence>
<dbReference type="CDD" id="cd03230">
    <property type="entry name" value="ABC_DR_subfamily_A"/>
    <property type="match status" value="1"/>
</dbReference>
<dbReference type="EMBL" id="QUMU01000016">
    <property type="protein sequence ID" value="REG23664.1"/>
    <property type="molecule type" value="Genomic_DNA"/>
</dbReference>
<comment type="caution">
    <text evidence="5">The sequence shown here is derived from an EMBL/GenBank/DDBJ whole genome shotgun (WGS) entry which is preliminary data.</text>
</comment>
<dbReference type="SMART" id="SM00382">
    <property type="entry name" value="AAA"/>
    <property type="match status" value="1"/>
</dbReference>
<dbReference type="PANTHER" id="PTHR42939:SF1">
    <property type="entry name" value="ABC TRANSPORTER ATP-BINDING PROTEIN ALBC-RELATED"/>
    <property type="match status" value="1"/>
</dbReference>
<dbReference type="InterPro" id="IPR003593">
    <property type="entry name" value="AAA+_ATPase"/>
</dbReference>
<accession>A0ABX9JPF3</accession>
<evidence type="ECO:0000313" key="5">
    <source>
        <dbReference type="EMBL" id="REG23664.1"/>
    </source>
</evidence>
<keyword evidence="1" id="KW-0813">Transport</keyword>
<sequence>MDWNPPGEPRILSHMSEAGTWAPVLDVEGLEKTYGDVRAVQGLTFQVAPGEVLGLVGPNGAGKTTTLRCLAGILPPSSGRVRVAGHDLAGEPVQAKHALAFLPDEPRLFEYLTVWEHLNFVARLYGVADWEERARALLAEMELAGKEKSLPGELSRGMKQKLSIACGFLHSPRLIILDEPLTGLDPLAIRRMKASLRQRAEAGTALVLSSHLLPLVEELCHRILVIAGGRAVALGTLADIRAQLSGPDGSAASLEELFIRITSASPEPRPERETP</sequence>